<accession>A0A8H3BHJ4</accession>
<dbReference type="EMBL" id="CAJMWZ010002537">
    <property type="protein sequence ID" value="CAE6457731.1"/>
    <property type="molecule type" value="Genomic_DNA"/>
</dbReference>
<dbReference type="InterPro" id="IPR036915">
    <property type="entry name" value="Cyclin-like_sf"/>
</dbReference>
<feature type="region of interest" description="Disordered" evidence="1">
    <location>
        <begin position="208"/>
        <end position="341"/>
    </location>
</feature>
<name>A0A8H3BHJ4_9AGAM</name>
<dbReference type="PANTHER" id="PTHR15615:SF117">
    <property type="entry name" value="PHO85 CYCLIN PHO80"/>
    <property type="match status" value="1"/>
</dbReference>
<evidence type="ECO:0000313" key="3">
    <source>
        <dbReference type="Proteomes" id="UP000663850"/>
    </source>
</evidence>
<feature type="compositionally biased region" description="Low complexity" evidence="1">
    <location>
        <begin position="230"/>
        <end position="245"/>
    </location>
</feature>
<dbReference type="Proteomes" id="UP000663850">
    <property type="component" value="Unassembled WGS sequence"/>
</dbReference>
<dbReference type="AlphaFoldDB" id="A0A8H3BHJ4"/>
<feature type="compositionally biased region" description="Basic residues" evidence="1">
    <location>
        <begin position="331"/>
        <end position="341"/>
    </location>
</feature>
<dbReference type="GO" id="GO:0005634">
    <property type="term" value="C:nucleus"/>
    <property type="evidence" value="ECO:0007669"/>
    <property type="project" value="TreeGrafter"/>
</dbReference>
<evidence type="ECO:0000256" key="1">
    <source>
        <dbReference type="SAM" id="MobiDB-lite"/>
    </source>
</evidence>
<reference evidence="2" key="1">
    <citation type="submission" date="2021-01" db="EMBL/GenBank/DDBJ databases">
        <authorList>
            <person name="Kaushik A."/>
        </authorList>
    </citation>
    <scope>NUCLEOTIDE SEQUENCE</scope>
    <source>
        <strain evidence="2">Type strain: AG8-Rh-89/</strain>
    </source>
</reference>
<dbReference type="GO" id="GO:0019901">
    <property type="term" value="F:protein kinase binding"/>
    <property type="evidence" value="ECO:0007669"/>
    <property type="project" value="InterPro"/>
</dbReference>
<organism evidence="2 3">
    <name type="scientific">Rhizoctonia solani</name>
    <dbReference type="NCBI Taxonomy" id="456999"/>
    <lineage>
        <taxon>Eukaryota</taxon>
        <taxon>Fungi</taxon>
        <taxon>Dikarya</taxon>
        <taxon>Basidiomycota</taxon>
        <taxon>Agaricomycotina</taxon>
        <taxon>Agaricomycetes</taxon>
        <taxon>Cantharellales</taxon>
        <taxon>Ceratobasidiaceae</taxon>
        <taxon>Rhizoctonia</taxon>
    </lineage>
</organism>
<gene>
    <name evidence="2" type="ORF">RDB_LOCUS48118</name>
</gene>
<evidence type="ECO:0008006" key="4">
    <source>
        <dbReference type="Google" id="ProtNLM"/>
    </source>
</evidence>
<proteinExistence type="predicted"/>
<protein>
    <recommendedName>
        <fullName evidence="4">Cyclin-domain-containing protein</fullName>
    </recommendedName>
</protein>
<comment type="caution">
    <text evidence="2">The sequence shown here is derived from an EMBL/GenBank/DDBJ whole genome shotgun (WGS) entry which is preliminary data.</text>
</comment>
<dbReference type="InterPro" id="IPR013922">
    <property type="entry name" value="Cyclin_PHO80-like"/>
</dbReference>
<dbReference type="GO" id="GO:0000307">
    <property type="term" value="C:cyclin-dependent protein kinase holoenzyme complex"/>
    <property type="evidence" value="ECO:0007669"/>
    <property type="project" value="TreeGrafter"/>
</dbReference>
<dbReference type="Pfam" id="PF08613">
    <property type="entry name" value="Cyclin"/>
    <property type="match status" value="1"/>
</dbReference>
<dbReference type="CDD" id="cd20558">
    <property type="entry name" value="CYCLIN_ScPCL7-like"/>
    <property type="match status" value="1"/>
</dbReference>
<dbReference type="Gene3D" id="1.10.472.10">
    <property type="entry name" value="Cyclin-like"/>
    <property type="match status" value="1"/>
</dbReference>
<dbReference type="GO" id="GO:0016538">
    <property type="term" value="F:cyclin-dependent protein serine/threonine kinase regulator activity"/>
    <property type="evidence" value="ECO:0007669"/>
    <property type="project" value="TreeGrafter"/>
</dbReference>
<dbReference type="PANTHER" id="PTHR15615">
    <property type="match status" value="1"/>
</dbReference>
<dbReference type="SUPFAM" id="SSF47954">
    <property type="entry name" value="Cyclin-like"/>
    <property type="match status" value="1"/>
</dbReference>
<sequence>MAQPGTTSAPQPPVASPTILPPDFLDASIDDIVNLIADMLDRLTSHNDQIPLRPPVKPLPVSIPDRHLGYLSRNILNALSIVKYTNVERSCLLITLHYIDQICTLLPHFTISSLTVHRFAISSITVSSKALCDAFCTNSHYARVGGIKLIELNVLEREFLEKIDWRLTCTREMLQEYYTNLVRTHSGRGIKYQMGEALAKNVRQDASILEPHPGGVDGLDKSTPSPPRSPGTSTASSSVHQAPCANPTPPPLPAWSFPAPQSRDPAASPSRIILANVTSPSLRRAGRSPLTGTPRSVPPSPSLKRARDGTEDVMPSLTNAHLRKMEESSPRTRRRTGTGNS</sequence>
<evidence type="ECO:0000313" key="2">
    <source>
        <dbReference type="EMBL" id="CAE6457731.1"/>
    </source>
</evidence>